<name>A0ABW6CLU7_9CAUL</name>
<dbReference type="InterPro" id="IPR036388">
    <property type="entry name" value="WH-like_DNA-bd_sf"/>
</dbReference>
<dbReference type="InterPro" id="IPR036631">
    <property type="entry name" value="MGMT_N_sf"/>
</dbReference>
<feature type="domain" description="Methylated-DNA-[protein]-cysteine S-methyltransferase DNA binding" evidence="2">
    <location>
        <begin position="88"/>
        <end position="169"/>
    </location>
</feature>
<dbReference type="InterPro" id="IPR036217">
    <property type="entry name" value="MethylDNA_cys_MeTrfase_DNAb"/>
</dbReference>
<dbReference type="PANTHER" id="PTHR10815:SF5">
    <property type="entry name" value="METHYLATED-DNA--PROTEIN-CYSTEINE METHYLTRANSFERASE"/>
    <property type="match status" value="1"/>
</dbReference>
<organism evidence="3 4">
    <name type="scientific">Phenylobacterium ferrooxidans</name>
    <dbReference type="NCBI Taxonomy" id="2982689"/>
    <lineage>
        <taxon>Bacteria</taxon>
        <taxon>Pseudomonadati</taxon>
        <taxon>Pseudomonadota</taxon>
        <taxon>Alphaproteobacteria</taxon>
        <taxon>Caulobacterales</taxon>
        <taxon>Caulobacteraceae</taxon>
        <taxon>Phenylobacterium</taxon>
    </lineage>
</organism>
<dbReference type="Proteomes" id="UP001598130">
    <property type="component" value="Unassembled WGS sequence"/>
</dbReference>
<dbReference type="Gene3D" id="1.10.10.10">
    <property type="entry name" value="Winged helix-like DNA-binding domain superfamily/Winged helix DNA-binding domain"/>
    <property type="match status" value="1"/>
</dbReference>
<dbReference type="Pfam" id="PF01035">
    <property type="entry name" value="DNA_binding_1"/>
    <property type="match status" value="1"/>
</dbReference>
<dbReference type="EMBL" id="JAOTJD010000004">
    <property type="protein sequence ID" value="MFD3263081.1"/>
    <property type="molecule type" value="Genomic_DNA"/>
</dbReference>
<sequence>MSKLGYTLFDTAIGRCGLAWGEAGIVAVRLPDASDEKAQARFEQRFPGIEARAPTPDIASAIDRIRGLLTGAKDDLADIVLDMGAVSDFQRAVYAIGRAIPPGQTLTYGEVARRLGDPTASRAVGEAMGKNPFPIIMPCHRVQGADGKLGGFSAPGGGVTKLKLLEIEGATSVDALPLFAGR</sequence>
<keyword evidence="1" id="KW-0227">DNA damage</keyword>
<dbReference type="Gene3D" id="3.30.160.70">
    <property type="entry name" value="Methylated DNA-protein cysteine methyltransferase domain"/>
    <property type="match status" value="1"/>
</dbReference>
<comment type="caution">
    <text evidence="3">The sequence shown here is derived from an EMBL/GenBank/DDBJ whole genome shotgun (WGS) entry which is preliminary data.</text>
</comment>
<gene>
    <name evidence="3" type="ORF">OCL97_03765</name>
</gene>
<keyword evidence="4" id="KW-1185">Reference proteome</keyword>
<dbReference type="InterPro" id="IPR014048">
    <property type="entry name" value="MethylDNA_cys_MeTrfase_DNA-bd"/>
</dbReference>
<dbReference type="CDD" id="cd06445">
    <property type="entry name" value="ATase"/>
    <property type="match status" value="1"/>
</dbReference>
<accession>A0ABW6CLU7</accession>
<evidence type="ECO:0000313" key="4">
    <source>
        <dbReference type="Proteomes" id="UP001598130"/>
    </source>
</evidence>
<evidence type="ECO:0000259" key="2">
    <source>
        <dbReference type="Pfam" id="PF01035"/>
    </source>
</evidence>
<dbReference type="RefSeq" id="WP_377367722.1">
    <property type="nucleotide sequence ID" value="NZ_JAOTJD010000004.1"/>
</dbReference>
<dbReference type="PANTHER" id="PTHR10815">
    <property type="entry name" value="METHYLATED-DNA--PROTEIN-CYSTEINE METHYLTRANSFERASE"/>
    <property type="match status" value="1"/>
</dbReference>
<reference evidence="3 4" key="1">
    <citation type="submission" date="2022-09" db="EMBL/GenBank/DDBJ databases">
        <title>New species of Phenylobacterium.</title>
        <authorList>
            <person name="Mieszkin S."/>
        </authorList>
    </citation>
    <scope>NUCLEOTIDE SEQUENCE [LARGE SCALE GENOMIC DNA]</scope>
    <source>
        <strain evidence="3 4">HK31-G</strain>
    </source>
</reference>
<protein>
    <submittedName>
        <fullName evidence="3">Methylated-DNA--[protein]-cysteine S-methyltransferase</fullName>
    </submittedName>
</protein>
<dbReference type="NCBIfam" id="TIGR00589">
    <property type="entry name" value="ogt"/>
    <property type="match status" value="1"/>
</dbReference>
<evidence type="ECO:0000256" key="1">
    <source>
        <dbReference type="ARBA" id="ARBA00022763"/>
    </source>
</evidence>
<proteinExistence type="predicted"/>
<dbReference type="SUPFAM" id="SSF46767">
    <property type="entry name" value="Methylated DNA-protein cysteine methyltransferase, C-terminal domain"/>
    <property type="match status" value="1"/>
</dbReference>
<evidence type="ECO:0000313" key="3">
    <source>
        <dbReference type="EMBL" id="MFD3263081.1"/>
    </source>
</evidence>
<dbReference type="SUPFAM" id="SSF53155">
    <property type="entry name" value="Methylated DNA-protein cysteine methyltransferase domain"/>
    <property type="match status" value="1"/>
</dbReference>